<evidence type="ECO:0000256" key="5">
    <source>
        <dbReference type="ARBA" id="ARBA00022603"/>
    </source>
</evidence>
<comment type="similarity">
    <text evidence="9">Belongs to the methyltransferase superfamily. METTL18 family.</text>
</comment>
<protein>
    <recommendedName>
        <fullName evidence="3">protein-histidine N-methyltransferase</fullName>
        <ecNumber evidence="3">2.1.1.85</ecNumber>
    </recommendedName>
</protein>
<dbReference type="GO" id="GO:0005634">
    <property type="term" value="C:nucleus"/>
    <property type="evidence" value="ECO:0007669"/>
    <property type="project" value="UniProtKB-SubCell"/>
</dbReference>
<name>A0A0L7LJF0_OPEBR</name>
<keyword evidence="4" id="KW-0963">Cytoplasm</keyword>
<dbReference type="GO" id="GO:0005737">
    <property type="term" value="C:cytoplasm"/>
    <property type="evidence" value="ECO:0007669"/>
    <property type="project" value="UniProtKB-SubCell"/>
</dbReference>
<dbReference type="EC" id="2.1.1.85" evidence="3"/>
<evidence type="ECO:0000256" key="1">
    <source>
        <dbReference type="ARBA" id="ARBA00004123"/>
    </source>
</evidence>
<keyword evidence="8" id="KW-0539">Nucleus</keyword>
<keyword evidence="5 10" id="KW-0489">Methyltransferase</keyword>
<evidence type="ECO:0000256" key="3">
    <source>
        <dbReference type="ARBA" id="ARBA00012533"/>
    </source>
</evidence>
<comment type="subcellular location">
    <subcellularLocation>
        <location evidence="2">Cytoplasm</location>
    </subcellularLocation>
    <subcellularLocation>
        <location evidence="1">Nucleus</location>
    </subcellularLocation>
</comment>
<accession>A0A0L7LJF0</accession>
<dbReference type="Gene3D" id="3.40.50.150">
    <property type="entry name" value="Vaccinia Virus protein VP39"/>
    <property type="match status" value="1"/>
</dbReference>
<dbReference type="EMBL" id="JTDY01000856">
    <property type="protein sequence ID" value="KOB75658.1"/>
    <property type="molecule type" value="Genomic_DNA"/>
</dbReference>
<dbReference type="SUPFAM" id="SSF53335">
    <property type="entry name" value="S-adenosyl-L-methionine-dependent methyltransferases"/>
    <property type="match status" value="1"/>
</dbReference>
<dbReference type="InterPro" id="IPR029063">
    <property type="entry name" value="SAM-dependent_MTases_sf"/>
</dbReference>
<evidence type="ECO:0000256" key="8">
    <source>
        <dbReference type="ARBA" id="ARBA00023242"/>
    </source>
</evidence>
<dbReference type="CDD" id="cd02440">
    <property type="entry name" value="AdoMet_MTases"/>
    <property type="match status" value="1"/>
</dbReference>
<evidence type="ECO:0000313" key="11">
    <source>
        <dbReference type="Proteomes" id="UP000037510"/>
    </source>
</evidence>
<evidence type="ECO:0000256" key="4">
    <source>
        <dbReference type="ARBA" id="ARBA00022490"/>
    </source>
</evidence>
<sequence>MTSFRFNFSGENEFKTDAEPQAEIQWLESVEVIPEKQIKELDSIVTHAQMVTCDDIEIGHVVVSEAISNIEDTGFKTAVKLAENEQSDLVTGKYEGGLKIWECTIDLLEYLVQNEEIQFENKNVLDLGCGAGILGIYAFMKSARLTFQDYNKEVLEYVTIPNVLLNIEEDTRESDIKKCKFYSGDWASFNKKIDNVFDVIVTSETIYNECNYDKLISLFEDRLSNKGVIFVAAKTHYFGVGGGTRQFEKAVEKNGLFSSEVCWKSTGGIQREILKITRIS</sequence>
<evidence type="ECO:0000313" key="10">
    <source>
        <dbReference type="EMBL" id="KOB75658.1"/>
    </source>
</evidence>
<dbReference type="Proteomes" id="UP000037510">
    <property type="component" value="Unassembled WGS sequence"/>
</dbReference>
<dbReference type="OrthoDB" id="1723750at2759"/>
<evidence type="ECO:0000256" key="2">
    <source>
        <dbReference type="ARBA" id="ARBA00004496"/>
    </source>
</evidence>
<dbReference type="GO" id="GO:0018064">
    <property type="term" value="F:protein-L-histidine N-tele-methyltransferase activity"/>
    <property type="evidence" value="ECO:0007669"/>
    <property type="project" value="UniProtKB-EC"/>
</dbReference>
<dbReference type="AlphaFoldDB" id="A0A0L7LJF0"/>
<keyword evidence="6 10" id="KW-0808">Transferase</keyword>
<comment type="caution">
    <text evidence="10">The sequence shown here is derived from an EMBL/GenBank/DDBJ whole genome shotgun (WGS) entry which is preliminary data.</text>
</comment>
<evidence type="ECO:0000256" key="6">
    <source>
        <dbReference type="ARBA" id="ARBA00022679"/>
    </source>
</evidence>
<organism evidence="10 11">
    <name type="scientific">Operophtera brumata</name>
    <name type="common">Winter moth</name>
    <name type="synonym">Phalaena brumata</name>
    <dbReference type="NCBI Taxonomy" id="104452"/>
    <lineage>
        <taxon>Eukaryota</taxon>
        <taxon>Metazoa</taxon>
        <taxon>Ecdysozoa</taxon>
        <taxon>Arthropoda</taxon>
        <taxon>Hexapoda</taxon>
        <taxon>Insecta</taxon>
        <taxon>Pterygota</taxon>
        <taxon>Neoptera</taxon>
        <taxon>Endopterygota</taxon>
        <taxon>Lepidoptera</taxon>
        <taxon>Glossata</taxon>
        <taxon>Ditrysia</taxon>
        <taxon>Geometroidea</taxon>
        <taxon>Geometridae</taxon>
        <taxon>Larentiinae</taxon>
        <taxon>Operophtera</taxon>
    </lineage>
</organism>
<evidence type="ECO:0000256" key="9">
    <source>
        <dbReference type="ARBA" id="ARBA00038126"/>
    </source>
</evidence>
<reference evidence="10 11" key="1">
    <citation type="journal article" date="2015" name="Genome Biol. Evol.">
        <title>The genome of winter moth (Operophtera brumata) provides a genomic perspective on sexual dimorphism and phenology.</title>
        <authorList>
            <person name="Derks M.F."/>
            <person name="Smit S."/>
            <person name="Salis L."/>
            <person name="Schijlen E."/>
            <person name="Bossers A."/>
            <person name="Mateman C."/>
            <person name="Pijl A.S."/>
            <person name="de Ridder D."/>
            <person name="Groenen M.A."/>
            <person name="Visser M.E."/>
            <person name="Megens H.J."/>
        </authorList>
    </citation>
    <scope>NUCLEOTIDE SEQUENCE [LARGE SCALE GENOMIC DNA]</scope>
    <source>
        <strain evidence="10">WM2013NL</strain>
        <tissue evidence="10">Head and thorax</tissue>
    </source>
</reference>
<proteinExistence type="inferred from homology"/>
<evidence type="ECO:0000256" key="7">
    <source>
        <dbReference type="ARBA" id="ARBA00022691"/>
    </source>
</evidence>
<dbReference type="InterPro" id="IPR019410">
    <property type="entry name" value="Methyltransf_16"/>
</dbReference>
<keyword evidence="7" id="KW-0949">S-adenosyl-L-methionine</keyword>
<keyword evidence="11" id="KW-1185">Reference proteome</keyword>
<dbReference type="GO" id="GO:0032259">
    <property type="term" value="P:methylation"/>
    <property type="evidence" value="ECO:0007669"/>
    <property type="project" value="UniProtKB-KW"/>
</dbReference>
<dbReference type="STRING" id="104452.A0A0L7LJF0"/>
<gene>
    <name evidence="10" type="ORF">OBRU01_07142</name>
</gene>
<dbReference type="PANTHER" id="PTHR14614">
    <property type="entry name" value="HEPATOCELLULAR CARCINOMA-ASSOCIATED ANTIGEN"/>
    <property type="match status" value="1"/>
</dbReference>
<dbReference type="PANTHER" id="PTHR14614:SF39">
    <property type="entry name" value="HISTIDINE PROTEIN METHYLTRANSFERASE 1 HOMOLOG"/>
    <property type="match status" value="1"/>
</dbReference>
<dbReference type="Pfam" id="PF10294">
    <property type="entry name" value="Methyltransf_16"/>
    <property type="match status" value="1"/>
</dbReference>